<dbReference type="SUPFAM" id="SSF55144">
    <property type="entry name" value="LigT-like"/>
    <property type="match status" value="1"/>
</dbReference>
<dbReference type="OrthoDB" id="3029149at2759"/>
<protein>
    <submittedName>
        <fullName evidence="1">Uncharacterized protein</fullName>
    </submittedName>
</protein>
<organism evidence="1 2">
    <name type="scientific">Mycena venus</name>
    <dbReference type="NCBI Taxonomy" id="2733690"/>
    <lineage>
        <taxon>Eukaryota</taxon>
        <taxon>Fungi</taxon>
        <taxon>Dikarya</taxon>
        <taxon>Basidiomycota</taxon>
        <taxon>Agaricomycotina</taxon>
        <taxon>Agaricomycetes</taxon>
        <taxon>Agaricomycetidae</taxon>
        <taxon>Agaricales</taxon>
        <taxon>Marasmiineae</taxon>
        <taxon>Mycenaceae</taxon>
        <taxon>Mycena</taxon>
    </lineage>
</organism>
<dbReference type="AlphaFoldDB" id="A0A8H6X2L8"/>
<evidence type="ECO:0000313" key="2">
    <source>
        <dbReference type="Proteomes" id="UP000620124"/>
    </source>
</evidence>
<dbReference type="InterPro" id="IPR009097">
    <property type="entry name" value="Cyclic_Pdiesterase"/>
</dbReference>
<evidence type="ECO:0000313" key="1">
    <source>
        <dbReference type="EMBL" id="KAF7333020.1"/>
    </source>
</evidence>
<name>A0A8H6X2L8_9AGAR</name>
<gene>
    <name evidence="1" type="ORF">MVEN_02408300</name>
</gene>
<dbReference type="EMBL" id="JACAZI010000031">
    <property type="protein sequence ID" value="KAF7333020.1"/>
    <property type="molecule type" value="Genomic_DNA"/>
</dbReference>
<dbReference type="Gene3D" id="3.90.1140.10">
    <property type="entry name" value="Cyclic phosphodiesterase"/>
    <property type="match status" value="1"/>
</dbReference>
<keyword evidence="2" id="KW-1185">Reference proteome</keyword>
<reference evidence="1" key="1">
    <citation type="submission" date="2020-05" db="EMBL/GenBank/DDBJ databases">
        <title>Mycena genomes resolve the evolution of fungal bioluminescence.</title>
        <authorList>
            <person name="Tsai I.J."/>
        </authorList>
    </citation>
    <scope>NUCLEOTIDE SEQUENCE</scope>
    <source>
        <strain evidence="1">CCC161011</strain>
    </source>
</reference>
<dbReference type="Pfam" id="PF13563">
    <property type="entry name" value="2_5_RNA_ligase2"/>
    <property type="match status" value="1"/>
</dbReference>
<sequence>MGPMSFGFSFSLAWDVDEGDMEASGQGGADFLATLNPNVYVSLLKHIHIPQTHLQKVKADVQEIVKHIAPFRIAISTDIQQSRSRSVIFLKVVDTTTLRSPTSQSPTLGNLRSDVLKIFNEPGKLWSDDEKQAYHPHLTLRRYCKPHNIKHEAHTCSDVIRHVGPFRTKLGLIIRGITLFRDTSLGPRVVQHFPFGGYYSSFSLKAIRTRDQSLR</sequence>
<comment type="caution">
    <text evidence="1">The sequence shown here is derived from an EMBL/GenBank/DDBJ whole genome shotgun (WGS) entry which is preliminary data.</text>
</comment>
<proteinExistence type="predicted"/>
<accession>A0A8H6X2L8</accession>
<dbReference type="Proteomes" id="UP000620124">
    <property type="component" value="Unassembled WGS sequence"/>
</dbReference>